<protein>
    <recommendedName>
        <fullName evidence="1">Transposase IS30-like HTH domain-containing protein</fullName>
    </recommendedName>
</protein>
<dbReference type="RefSeq" id="WP_082825703.1">
    <property type="nucleotide sequence ID" value="NZ_FOFM01000038.1"/>
</dbReference>
<name>A0A165VMC5_9HYPH</name>
<evidence type="ECO:0000259" key="1">
    <source>
        <dbReference type="Pfam" id="PF13936"/>
    </source>
</evidence>
<reference evidence="2" key="1">
    <citation type="submission" date="2015-10" db="EMBL/GenBank/DDBJ databases">
        <authorList>
            <person name="Gilbert D.G."/>
        </authorList>
    </citation>
    <scope>NUCLEOTIDE SEQUENCE</scope>
    <source>
        <strain evidence="2">Ad2</strain>
    </source>
</reference>
<dbReference type="AlphaFoldDB" id="A0A165VMC5"/>
<dbReference type="InterPro" id="IPR025246">
    <property type="entry name" value="IS30-like_HTH"/>
</dbReference>
<keyword evidence="3" id="KW-1185">Reference proteome</keyword>
<dbReference type="Pfam" id="PF13936">
    <property type="entry name" value="HTH_38"/>
    <property type="match status" value="1"/>
</dbReference>
<dbReference type="OrthoDB" id="9803231at2"/>
<evidence type="ECO:0000313" key="2">
    <source>
        <dbReference type="EMBL" id="KZL14455.1"/>
    </source>
</evidence>
<comment type="caution">
    <text evidence="2">The sequence shown here is derived from an EMBL/GenBank/DDBJ whole genome shotgun (WGS) entry which is preliminary data.</text>
</comment>
<proteinExistence type="predicted"/>
<dbReference type="EMBL" id="LMCB01000089">
    <property type="protein sequence ID" value="KZL14455.1"/>
    <property type="molecule type" value="Genomic_DNA"/>
</dbReference>
<gene>
    <name evidence="2" type="ORF">PsAD2_03750</name>
</gene>
<sequence>MELKTIRCYSHLTLEDRRLFEQFDQAKMPVSEIARRLGKPDPQVIAR</sequence>
<organism evidence="2 3">
    <name type="scientific">Pseudovibrio axinellae</name>
    <dbReference type="NCBI Taxonomy" id="989403"/>
    <lineage>
        <taxon>Bacteria</taxon>
        <taxon>Pseudomonadati</taxon>
        <taxon>Pseudomonadota</taxon>
        <taxon>Alphaproteobacteria</taxon>
        <taxon>Hyphomicrobiales</taxon>
        <taxon>Stappiaceae</taxon>
        <taxon>Pseudovibrio</taxon>
    </lineage>
</organism>
<evidence type="ECO:0000313" key="3">
    <source>
        <dbReference type="Proteomes" id="UP000076577"/>
    </source>
</evidence>
<dbReference type="Proteomes" id="UP000076577">
    <property type="component" value="Unassembled WGS sequence"/>
</dbReference>
<feature type="domain" description="Transposase IS30-like HTH" evidence="1">
    <location>
        <begin position="9"/>
        <end position="47"/>
    </location>
</feature>
<accession>A0A165VMC5</accession>
<reference evidence="2" key="2">
    <citation type="journal article" date="2016" name="Front. Microbiol.">
        <title>Comparative Genomic Analysis Reveals a Diverse Repertoire of Genes Involved in Prokaryote-Eukaryote Interactions within the Pseudovibrio Genus.</title>
        <authorList>
            <person name="Romano S."/>
            <person name="Fernandez-Guerra A."/>
            <person name="Reen F.J."/>
            <person name="Glockner F.O."/>
            <person name="Crowley S.P."/>
            <person name="O'Sullivan O."/>
            <person name="Cotter P.D."/>
            <person name="Adams C."/>
            <person name="Dobson A.D."/>
            <person name="O'Gara F."/>
        </authorList>
    </citation>
    <scope>NUCLEOTIDE SEQUENCE [LARGE SCALE GENOMIC DNA]</scope>
    <source>
        <strain evidence="2">Ad2</strain>
    </source>
</reference>